<evidence type="ECO:0000313" key="2">
    <source>
        <dbReference type="EMBL" id="CTR09254.1"/>
    </source>
</evidence>
<gene>
    <name evidence="2" type="primary">FGENESH: predicted gene_9.461</name>
    <name evidence="2" type="ORF">BN2166_0051150</name>
</gene>
<dbReference type="STRING" id="5286.A0A0K3CHW2"/>
<accession>A0A0K3CHW2</accession>
<evidence type="ECO:0000313" key="3">
    <source>
        <dbReference type="Proteomes" id="UP000199069"/>
    </source>
</evidence>
<reference evidence="2 3" key="1">
    <citation type="submission" date="2015-07" db="EMBL/GenBank/DDBJ databases">
        <authorList>
            <person name="Cajimat M.N.B."/>
            <person name="Milazzo M.L."/>
            <person name="Fulhorst C.F."/>
        </authorList>
    </citation>
    <scope>NUCLEOTIDE SEQUENCE [LARGE SCALE GENOMIC DNA]</scope>
    <source>
        <strain evidence="2">Single colony</strain>
    </source>
</reference>
<dbReference type="EMBL" id="CWKI01000009">
    <property type="protein sequence ID" value="CTR09254.1"/>
    <property type="molecule type" value="Genomic_DNA"/>
</dbReference>
<protein>
    <submittedName>
        <fullName evidence="2">Uncharacterized protein</fullName>
    </submittedName>
</protein>
<feature type="region of interest" description="Disordered" evidence="1">
    <location>
        <begin position="167"/>
        <end position="387"/>
    </location>
</feature>
<organism evidence="2 3">
    <name type="scientific">Rhodotorula toruloides</name>
    <name type="common">Yeast</name>
    <name type="synonym">Rhodosporidium toruloides</name>
    <dbReference type="NCBI Taxonomy" id="5286"/>
    <lineage>
        <taxon>Eukaryota</taxon>
        <taxon>Fungi</taxon>
        <taxon>Dikarya</taxon>
        <taxon>Basidiomycota</taxon>
        <taxon>Pucciniomycotina</taxon>
        <taxon>Microbotryomycetes</taxon>
        <taxon>Sporidiobolales</taxon>
        <taxon>Sporidiobolaceae</taxon>
        <taxon>Rhodotorula</taxon>
    </lineage>
</organism>
<feature type="compositionally biased region" description="Low complexity" evidence="1">
    <location>
        <begin position="326"/>
        <end position="335"/>
    </location>
</feature>
<feature type="compositionally biased region" description="Pro residues" evidence="1">
    <location>
        <begin position="314"/>
        <end position="325"/>
    </location>
</feature>
<feature type="compositionally biased region" description="Low complexity" evidence="1">
    <location>
        <begin position="291"/>
        <end position="313"/>
    </location>
</feature>
<name>A0A0K3CHW2_RHOTO</name>
<keyword evidence="3" id="KW-1185">Reference proteome</keyword>
<dbReference type="Proteomes" id="UP000199069">
    <property type="component" value="Unassembled WGS sequence"/>
</dbReference>
<dbReference type="AlphaFoldDB" id="A0A0K3CHW2"/>
<evidence type="ECO:0000256" key="1">
    <source>
        <dbReference type="SAM" id="MobiDB-lite"/>
    </source>
</evidence>
<sequence length="424" mass="46298">MTILLGLSPTNMAFADKLDQLLLRGSLSDVQEGLHRPTSSVPDSVRLSKRCTTSPLSILDSSTSYGTLLVGCAALARRSFAFRLACFSMILERGANPFARGTDGRAVSWVLDSVKNPAERQCFEEELNSAKQAWRSGEKYEIAPDICEWIEDSLALIEEEKREALERSKRDAFVQSPQEIVPAVTERAPTSTPPPAKRPRFESPAPENPPSSQNESLPDCDEVVTGVKAELVESKLPPSEPTPATREPAPPKTPDETVAQPAQTSQDPSTTPASAVPPIGAPSASFRLSRLPPGVVQGPQVQPQPVLQPTSSRHPPPPPSPPAPDTPVTVAAPTPLQLLRRKPRQPAVSLPPFRRHPSSARQLVYLSHPPRPPQSRRPRPHPFLQPLRLGSPRPAVFHLRSSALRRLSLLRCVLLRLHVQGQTR</sequence>
<feature type="compositionally biased region" description="Polar residues" evidence="1">
    <location>
        <begin position="260"/>
        <end position="273"/>
    </location>
</feature>
<proteinExistence type="predicted"/>